<reference evidence="1 2" key="1">
    <citation type="journal article" date="2016" name="Gene">
        <title>PacBio SMRT assembly of a complex multi-replicon genome reveals chlorocatechol degradative operon in a region of genome plasticity.</title>
        <authorList>
            <person name="Ricker N."/>
            <person name="Shen S.Y."/>
            <person name="Goordial J."/>
            <person name="Jin S."/>
            <person name="Fulthorpe R.R."/>
        </authorList>
    </citation>
    <scope>NUCLEOTIDE SEQUENCE [LARGE SCALE GENOMIC DNA]</scope>
    <source>
        <strain evidence="1 2">OLGA172</strain>
        <plasmid evidence="2">polga3</plasmid>
    </source>
</reference>
<name>A0A167WSV9_9BURK</name>
<evidence type="ECO:0000313" key="1">
    <source>
        <dbReference type="EMBL" id="ANB78127.1"/>
    </source>
</evidence>
<dbReference type="RefSeq" id="WP_063501285.1">
    <property type="nucleotide sequence ID" value="NZ_CP014582.1"/>
</dbReference>
<dbReference type="OrthoDB" id="5418380at2"/>
<dbReference type="EMBL" id="CP014582">
    <property type="protein sequence ID" value="ANB78127.1"/>
    <property type="molecule type" value="Genomic_DNA"/>
</dbReference>
<proteinExistence type="predicted"/>
<keyword evidence="1" id="KW-0614">Plasmid</keyword>
<protein>
    <submittedName>
        <fullName evidence="1">Uncharacterized protein</fullName>
    </submittedName>
</protein>
<gene>
    <name evidence="1" type="ORF">AYM40_37820</name>
</gene>
<dbReference type="AlphaFoldDB" id="A0A167WSV9"/>
<dbReference type="Proteomes" id="UP000076852">
    <property type="component" value="Plasmid pOLGA3"/>
</dbReference>
<organism evidence="1 2">
    <name type="scientific">Paraburkholderia phytofirmans OLGA172</name>
    <dbReference type="NCBI Taxonomy" id="1417228"/>
    <lineage>
        <taxon>Bacteria</taxon>
        <taxon>Pseudomonadati</taxon>
        <taxon>Pseudomonadota</taxon>
        <taxon>Betaproteobacteria</taxon>
        <taxon>Burkholderiales</taxon>
        <taxon>Burkholderiaceae</taxon>
        <taxon>Paraburkholderia</taxon>
    </lineage>
</organism>
<accession>A0A167WSV9</accession>
<sequence length="128" mass="13805">MISVRRPRQIPPTDLVALQREVLTRGPEAALPQNLPDRWLRALVRDLMQALSNEDAPGDIAAGAVLLVTALALAQAGNTAPPGQTGTSIPEGRLVDCFASYRTALMEEVLARHTGIFTRQYSVADIFA</sequence>
<keyword evidence="2" id="KW-1185">Reference proteome</keyword>
<geneLocation type="plasmid" evidence="2">
    <name>polga3</name>
</geneLocation>
<dbReference type="KEGG" id="buz:AYM40_37820"/>
<evidence type="ECO:0000313" key="2">
    <source>
        <dbReference type="Proteomes" id="UP000076852"/>
    </source>
</evidence>